<gene>
    <name evidence="1" type="ORF">LOY88_000317</name>
</gene>
<reference evidence="1" key="1">
    <citation type="journal article" date="2022" name="bioRxiv">
        <title>Population genetic analysis of Ophidiomyces ophidiicola, the causative agent of snake fungal disease, indicates recent introductions to the USA.</title>
        <authorList>
            <person name="Ladner J.T."/>
            <person name="Palmer J.M."/>
            <person name="Ettinger C.L."/>
            <person name="Stajich J.E."/>
            <person name="Farrell T.M."/>
            <person name="Glorioso B.M."/>
            <person name="Lawson B."/>
            <person name="Price S.J."/>
            <person name="Stengle A.G."/>
            <person name="Grear D.A."/>
            <person name="Lorch J.M."/>
        </authorList>
    </citation>
    <scope>NUCLEOTIDE SEQUENCE</scope>
    <source>
        <strain evidence="1">NWHC 24266-5</strain>
    </source>
</reference>
<accession>A0ACB8V6B2</accession>
<comment type="caution">
    <text evidence="1">The sequence shown here is derived from an EMBL/GenBank/DDBJ whole genome shotgun (WGS) entry which is preliminary data.</text>
</comment>
<organism evidence="1">
    <name type="scientific">Ophidiomyces ophidiicola</name>
    <dbReference type="NCBI Taxonomy" id="1387563"/>
    <lineage>
        <taxon>Eukaryota</taxon>
        <taxon>Fungi</taxon>
        <taxon>Dikarya</taxon>
        <taxon>Ascomycota</taxon>
        <taxon>Pezizomycotina</taxon>
        <taxon>Eurotiomycetes</taxon>
        <taxon>Eurotiomycetidae</taxon>
        <taxon>Onygenales</taxon>
        <taxon>Onygenaceae</taxon>
        <taxon>Ophidiomyces</taxon>
    </lineage>
</organism>
<evidence type="ECO:0000313" key="1">
    <source>
        <dbReference type="EMBL" id="KAI2393256.1"/>
    </source>
</evidence>
<protein>
    <submittedName>
        <fullName evidence="1">Uncharacterized protein</fullName>
    </submittedName>
</protein>
<sequence length="312" mass="35450">MIHIDDIEQKRAEILKCVLSAVLQTSITRDVFAQVIDGLPISETYELTITHQFDLLSHSRPSQKAKLLAQNFCNCTEILDNLNLNTKVAQQFQDSKVFSSFFNMHLLELVAIIIHEMAGNLFHKFHPNGEPHTIDVNQKQFCPANSVSLSTMCYTVSGRYPRGVLDVVGYWAETHIFGGVVVFDRGPNEGARQCNAAYIHPQYPSALFQLAEHQLDAFSRPGYPGNKEQSKLRLPFQCEPGARKIDGYTAFRDLNIYRDRYERRVDPIPRGGPCVIRLEDHPELQEFGKTAREMFESPPNRNRDNLSKNLAG</sequence>
<dbReference type="EMBL" id="JALBCA010000003">
    <property type="protein sequence ID" value="KAI2393256.1"/>
    <property type="molecule type" value="Genomic_DNA"/>
</dbReference>
<proteinExistence type="predicted"/>
<name>A0ACB8V6B2_9EURO</name>